<accession>A0A7X6DFB1</accession>
<dbReference type="Gene3D" id="3.40.50.1000">
    <property type="entry name" value="HAD superfamily/HAD-like"/>
    <property type="match status" value="1"/>
</dbReference>
<comment type="pathway">
    <text evidence="1 4">Glycan biosynthesis; trehalose biosynthesis.</text>
</comment>
<dbReference type="PANTHER" id="PTHR43768:SF3">
    <property type="entry name" value="TREHALOSE 6-PHOSPHATE PHOSPHATASE"/>
    <property type="match status" value="1"/>
</dbReference>
<dbReference type="AlphaFoldDB" id="A0A7X6DFB1"/>
<evidence type="ECO:0000256" key="4">
    <source>
        <dbReference type="RuleBase" id="RU361117"/>
    </source>
</evidence>
<evidence type="ECO:0000256" key="2">
    <source>
        <dbReference type="ARBA" id="ARBA00008770"/>
    </source>
</evidence>
<dbReference type="InterPro" id="IPR044651">
    <property type="entry name" value="OTSB-like"/>
</dbReference>
<evidence type="ECO:0000256" key="3">
    <source>
        <dbReference type="ARBA" id="ARBA00022801"/>
    </source>
</evidence>
<dbReference type="InterPro" id="IPR003337">
    <property type="entry name" value="Trehalose_PPase"/>
</dbReference>
<gene>
    <name evidence="5" type="primary">otsB</name>
    <name evidence="5" type="ORF">RAMLITH_09565</name>
</gene>
<evidence type="ECO:0000256" key="1">
    <source>
        <dbReference type="ARBA" id="ARBA00005199"/>
    </source>
</evidence>
<organism evidence="5 6">
    <name type="scientific">Ramlibacter lithotrophicus</name>
    <dbReference type="NCBI Taxonomy" id="2606681"/>
    <lineage>
        <taxon>Bacteria</taxon>
        <taxon>Pseudomonadati</taxon>
        <taxon>Pseudomonadota</taxon>
        <taxon>Betaproteobacteria</taxon>
        <taxon>Burkholderiales</taxon>
        <taxon>Comamonadaceae</taxon>
        <taxon>Ramlibacter</taxon>
    </lineage>
</organism>
<dbReference type="InterPro" id="IPR023214">
    <property type="entry name" value="HAD_sf"/>
</dbReference>
<dbReference type="EMBL" id="VTOX01000002">
    <property type="protein sequence ID" value="NKE66067.1"/>
    <property type="molecule type" value="Genomic_DNA"/>
</dbReference>
<dbReference type="Gene3D" id="3.30.70.1020">
    <property type="entry name" value="Trehalose-6-phosphate phosphatase related protein, domain 2"/>
    <property type="match status" value="1"/>
</dbReference>
<evidence type="ECO:0000313" key="6">
    <source>
        <dbReference type="Proteomes" id="UP000521868"/>
    </source>
</evidence>
<name>A0A7X6DFB1_9BURK</name>
<dbReference type="InterPro" id="IPR036412">
    <property type="entry name" value="HAD-like_sf"/>
</dbReference>
<comment type="similarity">
    <text evidence="2 4">Belongs to the trehalose phosphatase family.</text>
</comment>
<dbReference type="SUPFAM" id="SSF56784">
    <property type="entry name" value="HAD-like"/>
    <property type="match status" value="1"/>
</dbReference>
<dbReference type="EC" id="3.1.3.12" evidence="4"/>
<dbReference type="UniPathway" id="UPA00299"/>
<dbReference type="GO" id="GO:0004805">
    <property type="term" value="F:trehalose-phosphatase activity"/>
    <property type="evidence" value="ECO:0007669"/>
    <property type="project" value="UniProtKB-EC"/>
</dbReference>
<dbReference type="InterPro" id="IPR006379">
    <property type="entry name" value="HAD-SF_hydro_IIB"/>
</dbReference>
<dbReference type="GO" id="GO:0046872">
    <property type="term" value="F:metal ion binding"/>
    <property type="evidence" value="ECO:0007669"/>
    <property type="project" value="UniProtKB-KW"/>
</dbReference>
<dbReference type="Pfam" id="PF02358">
    <property type="entry name" value="Trehalose_PPase"/>
    <property type="match status" value="1"/>
</dbReference>
<dbReference type="Proteomes" id="UP000521868">
    <property type="component" value="Unassembled WGS sequence"/>
</dbReference>
<comment type="caution">
    <text evidence="5">The sequence shown here is derived from an EMBL/GenBank/DDBJ whole genome shotgun (WGS) entry which is preliminary data.</text>
</comment>
<reference evidence="5 6" key="1">
    <citation type="journal article" date="2020" name="Nature">
        <title>Bacterial chemolithoautotrophy via manganese oxidation.</title>
        <authorList>
            <person name="Yu H."/>
            <person name="Leadbetter J.R."/>
        </authorList>
    </citation>
    <scope>NUCLEOTIDE SEQUENCE [LARGE SCALE GENOMIC DNA]</scope>
    <source>
        <strain evidence="5 6">RBP-1</strain>
    </source>
</reference>
<sequence>MPHLLQPSGEDALAAVLRRSPLLAFDFDGTLTPIVATPDQARISQAVSGKLQRLASRLPVAIVTGRRVDDVRPRLGFQPHFVVGNHGAEMDEADVAQAAGALQEVRGELERREVELTRAGIMVEDKGLSLALHYRLSRRPDEALALIREVLRPAQPRCRTFSGKMVENVVPADAPDKALAVHRLVAHCNVSCAIFVGDDVNDEPVFASAPRDWLTIRVGRAPDSRAGYFLDSTAEVGLLLDRMLVHLGQPG</sequence>
<keyword evidence="6" id="KW-1185">Reference proteome</keyword>
<keyword evidence="4" id="KW-0479">Metal-binding</keyword>
<protein>
    <recommendedName>
        <fullName evidence="4">Trehalose 6-phosphate phosphatase</fullName>
        <ecNumber evidence="4">3.1.3.12</ecNumber>
    </recommendedName>
</protein>
<comment type="catalytic activity">
    <reaction evidence="4">
        <text>alpha,alpha-trehalose 6-phosphate + H2O = alpha,alpha-trehalose + phosphate</text>
        <dbReference type="Rhea" id="RHEA:23420"/>
        <dbReference type="ChEBI" id="CHEBI:15377"/>
        <dbReference type="ChEBI" id="CHEBI:16551"/>
        <dbReference type="ChEBI" id="CHEBI:43474"/>
        <dbReference type="ChEBI" id="CHEBI:58429"/>
        <dbReference type="EC" id="3.1.3.12"/>
    </reaction>
</comment>
<keyword evidence="3 4" id="KW-0378">Hydrolase</keyword>
<proteinExistence type="inferred from homology"/>
<comment type="cofactor">
    <cofactor evidence="4">
        <name>Mg(2+)</name>
        <dbReference type="ChEBI" id="CHEBI:18420"/>
    </cofactor>
</comment>
<keyword evidence="4" id="KW-0460">Magnesium</keyword>
<dbReference type="PANTHER" id="PTHR43768">
    <property type="entry name" value="TREHALOSE 6-PHOSPHATE PHOSPHATASE"/>
    <property type="match status" value="1"/>
</dbReference>
<dbReference type="NCBIfam" id="TIGR01484">
    <property type="entry name" value="HAD-SF-IIB"/>
    <property type="match status" value="1"/>
</dbReference>
<comment type="function">
    <text evidence="4">Removes the phosphate from trehalose 6-phosphate to produce free trehalose.</text>
</comment>
<dbReference type="GO" id="GO:0005992">
    <property type="term" value="P:trehalose biosynthetic process"/>
    <property type="evidence" value="ECO:0007669"/>
    <property type="project" value="UniProtKB-UniPathway"/>
</dbReference>
<dbReference type="NCBIfam" id="TIGR00685">
    <property type="entry name" value="T6PP"/>
    <property type="match status" value="1"/>
</dbReference>
<dbReference type="RefSeq" id="WP_168107136.1">
    <property type="nucleotide sequence ID" value="NZ_VTOX01000002.1"/>
</dbReference>
<evidence type="ECO:0000313" key="5">
    <source>
        <dbReference type="EMBL" id="NKE66067.1"/>
    </source>
</evidence>